<comment type="caution">
    <text evidence="3">The sequence shown here is derived from an EMBL/GenBank/DDBJ whole genome shotgun (WGS) entry which is preliminary data.</text>
</comment>
<proteinExistence type="predicted"/>
<feature type="coiled-coil region" evidence="1">
    <location>
        <begin position="169"/>
        <end position="204"/>
    </location>
</feature>
<evidence type="ECO:0000256" key="2">
    <source>
        <dbReference type="SAM" id="MobiDB-lite"/>
    </source>
</evidence>
<evidence type="ECO:0000313" key="4">
    <source>
        <dbReference type="Proteomes" id="UP001633002"/>
    </source>
</evidence>
<dbReference type="EMBL" id="JBJQOH010000006">
    <property type="protein sequence ID" value="KAL3682466.1"/>
    <property type="molecule type" value="Genomic_DNA"/>
</dbReference>
<evidence type="ECO:0000313" key="3">
    <source>
        <dbReference type="EMBL" id="KAL3682466.1"/>
    </source>
</evidence>
<sequence>MQTLTKNNFSGVDVIQLTVSNGENEAMEITKDKRKRDGEEAVKPSSSKPNPQPSKPGSSKNSGGKQTGTSAGGKTSPELQTKVFDVVSRCLVECVRNWEYSRLQKIKKWIRDTGPLDVIMLHEMRVKEGIAERRLMEITLLLKKQQKRGVVGRIGEDPRRNWDMKWTEMRRLLMQKAAQERRVRQQEKELIEELNREKIKVANNRASVPDLKFEEIEEKIKTLEKKQEDTWRRWSRVRWIKEGEMPSKFFFSLFKAKRVKESITSLKTEDG</sequence>
<feature type="compositionally biased region" description="Low complexity" evidence="2">
    <location>
        <begin position="43"/>
        <end position="64"/>
    </location>
</feature>
<gene>
    <name evidence="3" type="ORF">R1sor_000488</name>
</gene>
<dbReference type="Proteomes" id="UP001633002">
    <property type="component" value="Unassembled WGS sequence"/>
</dbReference>
<accession>A0ABD3GXE5</accession>
<keyword evidence="1" id="KW-0175">Coiled coil</keyword>
<protein>
    <submittedName>
        <fullName evidence="3">Uncharacterized protein</fullName>
    </submittedName>
</protein>
<feature type="compositionally biased region" description="Basic and acidic residues" evidence="2">
    <location>
        <begin position="28"/>
        <end position="42"/>
    </location>
</feature>
<dbReference type="AlphaFoldDB" id="A0ABD3GXE5"/>
<feature type="compositionally biased region" description="Polar residues" evidence="2">
    <location>
        <begin position="67"/>
        <end position="76"/>
    </location>
</feature>
<evidence type="ECO:0000256" key="1">
    <source>
        <dbReference type="SAM" id="Coils"/>
    </source>
</evidence>
<name>A0ABD3GXE5_9MARC</name>
<keyword evidence="4" id="KW-1185">Reference proteome</keyword>
<reference evidence="3 4" key="1">
    <citation type="submission" date="2024-09" db="EMBL/GenBank/DDBJ databases">
        <title>Chromosome-scale assembly of Riccia sorocarpa.</title>
        <authorList>
            <person name="Paukszto L."/>
        </authorList>
    </citation>
    <scope>NUCLEOTIDE SEQUENCE [LARGE SCALE GENOMIC DNA]</scope>
    <source>
        <strain evidence="3">LP-2024</strain>
        <tissue evidence="3">Aerial parts of the thallus</tissue>
    </source>
</reference>
<feature type="region of interest" description="Disordered" evidence="2">
    <location>
        <begin position="20"/>
        <end position="76"/>
    </location>
</feature>
<organism evidence="3 4">
    <name type="scientific">Riccia sorocarpa</name>
    <dbReference type="NCBI Taxonomy" id="122646"/>
    <lineage>
        <taxon>Eukaryota</taxon>
        <taxon>Viridiplantae</taxon>
        <taxon>Streptophyta</taxon>
        <taxon>Embryophyta</taxon>
        <taxon>Marchantiophyta</taxon>
        <taxon>Marchantiopsida</taxon>
        <taxon>Marchantiidae</taxon>
        <taxon>Marchantiales</taxon>
        <taxon>Ricciaceae</taxon>
        <taxon>Riccia</taxon>
    </lineage>
</organism>